<keyword evidence="2" id="KW-1133">Transmembrane helix</keyword>
<evidence type="ECO:0000313" key="3">
    <source>
        <dbReference type="EMBL" id="WDH81531.1"/>
    </source>
</evidence>
<sequence>MAYTRGNLAVKERVQEQQAQPQRYKETTKVVTRRTGLPTREKLLYLISVIVCVIVVSVMVGRYVNIYDLNKQTHSVEQATVLANKEIAVLDVHKEKLENEIVAKARELGYVEQTSDREVIRVPRTAVSPTSSEQGSSDGK</sequence>
<dbReference type="RefSeq" id="WP_076313243.1">
    <property type="nucleotide sequence ID" value="NZ_CP118101.1"/>
</dbReference>
<accession>A0AAX3MV94</accession>
<evidence type="ECO:0008006" key="5">
    <source>
        <dbReference type="Google" id="ProtNLM"/>
    </source>
</evidence>
<evidence type="ECO:0000256" key="1">
    <source>
        <dbReference type="SAM" id="MobiDB-lite"/>
    </source>
</evidence>
<dbReference type="EMBL" id="CP118101">
    <property type="protein sequence ID" value="WDH81531.1"/>
    <property type="molecule type" value="Genomic_DNA"/>
</dbReference>
<feature type="compositionally biased region" description="Polar residues" evidence="1">
    <location>
        <begin position="127"/>
        <end position="140"/>
    </location>
</feature>
<dbReference type="Proteomes" id="UP001220962">
    <property type="component" value="Chromosome"/>
</dbReference>
<organism evidence="3 4">
    <name type="scientific">Paenibacillus urinalis</name>
    <dbReference type="NCBI Taxonomy" id="521520"/>
    <lineage>
        <taxon>Bacteria</taxon>
        <taxon>Bacillati</taxon>
        <taxon>Bacillota</taxon>
        <taxon>Bacilli</taxon>
        <taxon>Bacillales</taxon>
        <taxon>Paenibacillaceae</taxon>
        <taxon>Paenibacillus</taxon>
    </lineage>
</organism>
<name>A0AAX3MV94_9BACL</name>
<evidence type="ECO:0000313" key="4">
    <source>
        <dbReference type="Proteomes" id="UP001220962"/>
    </source>
</evidence>
<protein>
    <recommendedName>
        <fullName evidence="5">Cell division protein FtsL</fullName>
    </recommendedName>
</protein>
<keyword evidence="2" id="KW-0812">Transmembrane</keyword>
<reference evidence="3" key="1">
    <citation type="submission" date="2023-02" db="EMBL/GenBank/DDBJ databases">
        <title>Pathogen: clinical or host-associated sample.</title>
        <authorList>
            <person name="Hergert J."/>
            <person name="Casey R."/>
            <person name="Wagner J."/>
            <person name="Young E.L."/>
            <person name="Oakeson K.F."/>
        </authorList>
    </citation>
    <scope>NUCLEOTIDE SEQUENCE</scope>
    <source>
        <strain evidence="3">2022CK-00830</strain>
    </source>
</reference>
<evidence type="ECO:0000256" key="2">
    <source>
        <dbReference type="SAM" id="Phobius"/>
    </source>
</evidence>
<keyword evidence="2" id="KW-0472">Membrane</keyword>
<gene>
    <name evidence="3" type="ORF">PUW23_18680</name>
</gene>
<proteinExistence type="predicted"/>
<feature type="region of interest" description="Disordered" evidence="1">
    <location>
        <begin position="121"/>
        <end position="140"/>
    </location>
</feature>
<dbReference type="AlphaFoldDB" id="A0AAX3MV94"/>
<feature type="transmembrane region" description="Helical" evidence="2">
    <location>
        <begin position="43"/>
        <end position="64"/>
    </location>
</feature>